<feature type="region of interest" description="Disordered" evidence="1">
    <location>
        <begin position="61"/>
        <end position="80"/>
    </location>
</feature>
<evidence type="ECO:0000313" key="2">
    <source>
        <dbReference type="EMBL" id="KAE8123880.1"/>
    </source>
</evidence>
<protein>
    <submittedName>
        <fullName evidence="2">Uncharacterized protein</fullName>
    </submittedName>
</protein>
<dbReference type="EMBL" id="CM017328">
    <property type="protein sequence ID" value="KAE8123880.1"/>
    <property type="molecule type" value="Genomic_DNA"/>
</dbReference>
<dbReference type="AlphaFoldDB" id="A0A5N6RRH7"/>
<evidence type="ECO:0000313" key="3">
    <source>
        <dbReference type="Proteomes" id="UP000327013"/>
    </source>
</evidence>
<dbReference type="Proteomes" id="UP000327013">
    <property type="component" value="Chromosome 8"/>
</dbReference>
<organism evidence="2 3">
    <name type="scientific">Carpinus fangiana</name>
    <dbReference type="NCBI Taxonomy" id="176857"/>
    <lineage>
        <taxon>Eukaryota</taxon>
        <taxon>Viridiplantae</taxon>
        <taxon>Streptophyta</taxon>
        <taxon>Embryophyta</taxon>
        <taxon>Tracheophyta</taxon>
        <taxon>Spermatophyta</taxon>
        <taxon>Magnoliopsida</taxon>
        <taxon>eudicotyledons</taxon>
        <taxon>Gunneridae</taxon>
        <taxon>Pentapetalae</taxon>
        <taxon>rosids</taxon>
        <taxon>fabids</taxon>
        <taxon>Fagales</taxon>
        <taxon>Betulaceae</taxon>
        <taxon>Carpinus</taxon>
    </lineage>
</organism>
<evidence type="ECO:0000256" key="1">
    <source>
        <dbReference type="SAM" id="MobiDB-lite"/>
    </source>
</evidence>
<gene>
    <name evidence="2" type="ORF">FH972_018799</name>
</gene>
<proteinExistence type="predicted"/>
<accession>A0A5N6RRH7</accession>
<sequence length="122" mass="12290">MTLSYPPGTGGSELDNIPKECSTLVQGGEDFVTDGDAVDLGLGVKWQNVIGDPGLGGGEFGQGGNIAVSNGDGHGDAGVEENAEDVGVGVKYLNAVDGGLGFEKGGNFGRWWPGGRLLATVP</sequence>
<name>A0A5N6RRH7_9ROSI</name>
<keyword evidence="3" id="KW-1185">Reference proteome</keyword>
<reference evidence="2 3" key="1">
    <citation type="submission" date="2019-06" db="EMBL/GenBank/DDBJ databases">
        <title>A chromosomal-level reference genome of Carpinus fangiana (Coryloideae, Betulaceae).</title>
        <authorList>
            <person name="Yang X."/>
            <person name="Wang Z."/>
            <person name="Zhang L."/>
            <person name="Hao G."/>
            <person name="Liu J."/>
            <person name="Yang Y."/>
        </authorList>
    </citation>
    <scope>NUCLEOTIDE SEQUENCE [LARGE SCALE GENOMIC DNA]</scope>
    <source>
        <strain evidence="2">Cfa_2016G</strain>
        <tissue evidence="2">Leaf</tissue>
    </source>
</reference>